<sequence length="128" mass="13780">MARSDTYTHTRQRSVRPSARHASPTGRETPRTLALLKASSVSAGRPPAQPSVQGLLDSSWAKIQSATHPPEPTDPCGTFAPASIQLGMALSLQSVHFGLFFSHFPFSTRPSVPLRSLRLVVLVSPLPL</sequence>
<evidence type="ECO:0000313" key="2">
    <source>
        <dbReference type="EMBL" id="KAL1248323.1"/>
    </source>
</evidence>
<dbReference type="EMBL" id="JAYMGO010000024">
    <property type="protein sequence ID" value="KAL1248323.1"/>
    <property type="molecule type" value="Genomic_DNA"/>
</dbReference>
<reference evidence="2 3" key="1">
    <citation type="submission" date="2023-09" db="EMBL/GenBank/DDBJ databases">
        <authorList>
            <person name="Wang M."/>
        </authorList>
    </citation>
    <scope>NUCLEOTIDE SEQUENCE [LARGE SCALE GENOMIC DNA]</scope>
    <source>
        <strain evidence="2">GT-2023</strain>
        <tissue evidence="2">Liver</tissue>
    </source>
</reference>
<feature type="region of interest" description="Disordered" evidence="1">
    <location>
        <begin position="1"/>
        <end position="30"/>
    </location>
</feature>
<keyword evidence="3" id="KW-1185">Reference proteome</keyword>
<name>A0ABR3L659_9TELE</name>
<evidence type="ECO:0000313" key="3">
    <source>
        <dbReference type="Proteomes" id="UP001558613"/>
    </source>
</evidence>
<organism evidence="2 3">
    <name type="scientific">Cirrhinus molitorella</name>
    <name type="common">mud carp</name>
    <dbReference type="NCBI Taxonomy" id="172907"/>
    <lineage>
        <taxon>Eukaryota</taxon>
        <taxon>Metazoa</taxon>
        <taxon>Chordata</taxon>
        <taxon>Craniata</taxon>
        <taxon>Vertebrata</taxon>
        <taxon>Euteleostomi</taxon>
        <taxon>Actinopterygii</taxon>
        <taxon>Neopterygii</taxon>
        <taxon>Teleostei</taxon>
        <taxon>Ostariophysi</taxon>
        <taxon>Cypriniformes</taxon>
        <taxon>Cyprinidae</taxon>
        <taxon>Labeoninae</taxon>
        <taxon>Labeonini</taxon>
        <taxon>Cirrhinus</taxon>
    </lineage>
</organism>
<comment type="caution">
    <text evidence="2">The sequence shown here is derived from an EMBL/GenBank/DDBJ whole genome shotgun (WGS) entry which is preliminary data.</text>
</comment>
<evidence type="ECO:0000256" key="1">
    <source>
        <dbReference type="SAM" id="MobiDB-lite"/>
    </source>
</evidence>
<protein>
    <submittedName>
        <fullName evidence="2">Uncharacterized protein</fullName>
    </submittedName>
</protein>
<proteinExistence type="predicted"/>
<gene>
    <name evidence="2" type="ORF">QQF64_021641</name>
</gene>
<accession>A0ABR3L659</accession>
<dbReference type="Proteomes" id="UP001558613">
    <property type="component" value="Unassembled WGS sequence"/>
</dbReference>